<feature type="non-terminal residue" evidence="4">
    <location>
        <position position="91"/>
    </location>
</feature>
<keyword evidence="3" id="KW-0809">Transit peptide</keyword>
<name>A0AA38KJG0_TAXCH</name>
<organism evidence="4 5">
    <name type="scientific">Taxus chinensis</name>
    <name type="common">Chinese yew</name>
    <name type="synonym">Taxus wallichiana var. chinensis</name>
    <dbReference type="NCBI Taxonomy" id="29808"/>
    <lineage>
        <taxon>Eukaryota</taxon>
        <taxon>Viridiplantae</taxon>
        <taxon>Streptophyta</taxon>
        <taxon>Embryophyta</taxon>
        <taxon>Tracheophyta</taxon>
        <taxon>Spermatophyta</taxon>
        <taxon>Pinopsida</taxon>
        <taxon>Pinidae</taxon>
        <taxon>Conifers II</taxon>
        <taxon>Cupressales</taxon>
        <taxon>Taxaceae</taxon>
        <taxon>Taxus</taxon>
    </lineage>
</organism>
<dbReference type="GO" id="GO:0003676">
    <property type="term" value="F:nucleic acid binding"/>
    <property type="evidence" value="ECO:0007669"/>
    <property type="project" value="InterPro"/>
</dbReference>
<keyword evidence="2" id="KW-0804">Transcription</keyword>
<dbReference type="InterPro" id="IPR003690">
    <property type="entry name" value="MTERF"/>
</dbReference>
<evidence type="ECO:0000256" key="2">
    <source>
        <dbReference type="ARBA" id="ARBA00022472"/>
    </source>
</evidence>
<dbReference type="SMART" id="SM00733">
    <property type="entry name" value="Mterf"/>
    <property type="match status" value="2"/>
</dbReference>
<keyword evidence="2" id="KW-0806">Transcription termination</keyword>
<keyword evidence="2" id="KW-0805">Transcription regulation</keyword>
<evidence type="ECO:0000256" key="3">
    <source>
        <dbReference type="ARBA" id="ARBA00022946"/>
    </source>
</evidence>
<dbReference type="GO" id="GO:0006353">
    <property type="term" value="P:DNA-templated transcription termination"/>
    <property type="evidence" value="ECO:0007669"/>
    <property type="project" value="UniProtKB-KW"/>
</dbReference>
<dbReference type="InterPro" id="IPR038538">
    <property type="entry name" value="MTERF_sf"/>
</dbReference>
<evidence type="ECO:0000256" key="1">
    <source>
        <dbReference type="ARBA" id="ARBA00007692"/>
    </source>
</evidence>
<dbReference type="Proteomes" id="UP000824469">
    <property type="component" value="Unassembled WGS sequence"/>
</dbReference>
<sequence length="91" mass="10313">VKFLIEIAGVPEADIGKVIASEPELIGCSLSGKLEVTAKFFFAIGIPPQMLGRMIADFPMLLKYNLLVIRPKYRYFKRVMVRPLKDLIEFP</sequence>
<reference evidence="4 5" key="1">
    <citation type="journal article" date="2021" name="Nat. Plants">
        <title>The Taxus genome provides insights into paclitaxel biosynthesis.</title>
        <authorList>
            <person name="Xiong X."/>
            <person name="Gou J."/>
            <person name="Liao Q."/>
            <person name="Li Y."/>
            <person name="Zhou Q."/>
            <person name="Bi G."/>
            <person name="Li C."/>
            <person name="Du R."/>
            <person name="Wang X."/>
            <person name="Sun T."/>
            <person name="Guo L."/>
            <person name="Liang H."/>
            <person name="Lu P."/>
            <person name="Wu Y."/>
            <person name="Zhang Z."/>
            <person name="Ro D.K."/>
            <person name="Shang Y."/>
            <person name="Huang S."/>
            <person name="Yan J."/>
        </authorList>
    </citation>
    <scope>NUCLEOTIDE SEQUENCE [LARGE SCALE GENOMIC DNA]</scope>
    <source>
        <strain evidence="4">Ta-2019</strain>
    </source>
</reference>
<protein>
    <submittedName>
        <fullName evidence="4">Uncharacterized protein</fullName>
    </submittedName>
</protein>
<evidence type="ECO:0000313" key="5">
    <source>
        <dbReference type="Proteomes" id="UP000824469"/>
    </source>
</evidence>
<comment type="caution">
    <text evidence="4">The sequence shown here is derived from an EMBL/GenBank/DDBJ whole genome shotgun (WGS) entry which is preliminary data.</text>
</comment>
<gene>
    <name evidence="4" type="ORF">KI387_010768</name>
</gene>
<dbReference type="EMBL" id="JAHRHJ020000008">
    <property type="protein sequence ID" value="KAH9306364.1"/>
    <property type="molecule type" value="Genomic_DNA"/>
</dbReference>
<accession>A0AA38KJG0</accession>
<evidence type="ECO:0000313" key="4">
    <source>
        <dbReference type="EMBL" id="KAH9306364.1"/>
    </source>
</evidence>
<keyword evidence="5" id="KW-1185">Reference proteome</keyword>
<dbReference type="Pfam" id="PF02536">
    <property type="entry name" value="mTERF"/>
    <property type="match status" value="1"/>
</dbReference>
<comment type="similarity">
    <text evidence="1">Belongs to the mTERF family.</text>
</comment>
<proteinExistence type="inferred from homology"/>
<dbReference type="Gene3D" id="1.25.70.10">
    <property type="entry name" value="Transcription termination factor 3, mitochondrial"/>
    <property type="match status" value="1"/>
</dbReference>
<dbReference type="AlphaFoldDB" id="A0AA38KJG0"/>
<feature type="non-terminal residue" evidence="4">
    <location>
        <position position="1"/>
    </location>
</feature>